<dbReference type="AlphaFoldDB" id="A0A6J4N8B6"/>
<dbReference type="SUPFAM" id="SSF53098">
    <property type="entry name" value="Ribonuclease H-like"/>
    <property type="match status" value="1"/>
</dbReference>
<dbReference type="Pfam" id="PF00665">
    <property type="entry name" value="rve"/>
    <property type="match status" value="1"/>
</dbReference>
<protein>
    <submittedName>
        <fullName evidence="3">Mobile element protein</fullName>
    </submittedName>
</protein>
<dbReference type="GO" id="GO:0003676">
    <property type="term" value="F:nucleic acid binding"/>
    <property type="evidence" value="ECO:0007669"/>
    <property type="project" value="InterPro"/>
</dbReference>
<feature type="domain" description="Integrase catalytic" evidence="2">
    <location>
        <begin position="104"/>
        <end position="274"/>
    </location>
</feature>
<gene>
    <name evidence="3" type="ORF">AVDCRST_MAG84-4708</name>
</gene>
<proteinExistence type="predicted"/>
<evidence type="ECO:0000313" key="3">
    <source>
        <dbReference type="EMBL" id="CAA9375826.1"/>
    </source>
</evidence>
<dbReference type="Pfam" id="PF13276">
    <property type="entry name" value="HTH_21"/>
    <property type="match status" value="1"/>
</dbReference>
<dbReference type="PANTHER" id="PTHR46889">
    <property type="entry name" value="TRANSPOSASE INSF FOR INSERTION SEQUENCE IS3B-RELATED"/>
    <property type="match status" value="1"/>
</dbReference>
<sequence length="289" mass="33974">MRRELVEPGNEKISVARQCELLGLNRTGLYYRRRTASVEDGNLMRLIDEQYTRTPFYGYRRMTHHLRQLGFSVNHKRVRRLMRKLGLEAIYPKPNLSKPGGKDHLTYPYLLKGVAVEYSDQVWATDITYIRIGSGFVYLLVIMDWHSRFVIEMEVSNSLCSSPFVEALKRALAKGKPAIFNSDQGSQFTSVEWLKILQENKIAVSMDGRGRCFDNIFVERLWRTVKYEEVYLKEYADVWETEESLRNYFEFYNYRRPHQSLKYQTPFEAYQKGQTTEQNKGAKAAILDN</sequence>
<dbReference type="InterPro" id="IPR012337">
    <property type="entry name" value="RNaseH-like_sf"/>
</dbReference>
<dbReference type="InterPro" id="IPR025948">
    <property type="entry name" value="HTH-like_dom"/>
</dbReference>
<organism evidence="3">
    <name type="scientific">uncultured Microcoleus sp</name>
    <dbReference type="NCBI Taxonomy" id="259945"/>
    <lineage>
        <taxon>Bacteria</taxon>
        <taxon>Bacillati</taxon>
        <taxon>Cyanobacteriota</taxon>
        <taxon>Cyanophyceae</taxon>
        <taxon>Oscillatoriophycideae</taxon>
        <taxon>Oscillatoriales</taxon>
        <taxon>Microcoleaceae</taxon>
        <taxon>Microcoleus</taxon>
        <taxon>environmental samples</taxon>
    </lineage>
</organism>
<dbReference type="EMBL" id="CADCTZ010001028">
    <property type="protein sequence ID" value="CAA9375826.1"/>
    <property type="molecule type" value="Genomic_DNA"/>
</dbReference>
<dbReference type="Gene3D" id="3.30.420.10">
    <property type="entry name" value="Ribonuclease H-like superfamily/Ribonuclease H"/>
    <property type="match status" value="1"/>
</dbReference>
<dbReference type="InterPro" id="IPR001584">
    <property type="entry name" value="Integrase_cat-core"/>
</dbReference>
<reference evidence="3" key="1">
    <citation type="submission" date="2020-02" db="EMBL/GenBank/DDBJ databases">
        <authorList>
            <person name="Meier V. D."/>
        </authorList>
    </citation>
    <scope>NUCLEOTIDE SEQUENCE</scope>
    <source>
        <strain evidence="3">AVDCRST_MAG84</strain>
    </source>
</reference>
<dbReference type="InterPro" id="IPR050900">
    <property type="entry name" value="Transposase_IS3/IS150/IS904"/>
</dbReference>
<dbReference type="NCBIfam" id="NF033516">
    <property type="entry name" value="transpos_IS3"/>
    <property type="match status" value="1"/>
</dbReference>
<accession>A0A6J4N8B6</accession>
<dbReference type="PROSITE" id="PS50994">
    <property type="entry name" value="INTEGRASE"/>
    <property type="match status" value="1"/>
</dbReference>
<dbReference type="InterPro" id="IPR048020">
    <property type="entry name" value="Transpos_IS3"/>
</dbReference>
<evidence type="ECO:0000259" key="2">
    <source>
        <dbReference type="PROSITE" id="PS50994"/>
    </source>
</evidence>
<comment type="function">
    <text evidence="1">Involved in the transposition of the insertion sequence.</text>
</comment>
<dbReference type="InterPro" id="IPR036397">
    <property type="entry name" value="RNaseH_sf"/>
</dbReference>
<dbReference type="PANTHER" id="PTHR46889:SF4">
    <property type="entry name" value="TRANSPOSASE INSO FOR INSERTION SEQUENCE ELEMENT IS911B-RELATED"/>
    <property type="match status" value="1"/>
</dbReference>
<dbReference type="GO" id="GO:0015074">
    <property type="term" value="P:DNA integration"/>
    <property type="evidence" value="ECO:0007669"/>
    <property type="project" value="InterPro"/>
</dbReference>
<name>A0A6J4N8B6_9CYAN</name>
<evidence type="ECO:0000256" key="1">
    <source>
        <dbReference type="ARBA" id="ARBA00002286"/>
    </source>
</evidence>